<feature type="compositionally biased region" description="Polar residues" evidence="1">
    <location>
        <begin position="245"/>
        <end position="263"/>
    </location>
</feature>
<dbReference type="EMBL" id="JAPQKI010000009">
    <property type="protein sequence ID" value="KAJ5090680.1"/>
    <property type="molecule type" value="Genomic_DNA"/>
</dbReference>
<sequence length="263" mass="30471">MEKQILNEKAQQLHLIQLMTMNATSQHQQSQRMIWNYNRGIMLMQLIRWWVEKNVTSSQMGVFLVQMLYGTDSHMNHRVTDMVDNREPYANIAKAVVEYDQIRDRYKRPLWIGLNPRDSCLCPIDEYFPRPEADHSSRSGTGLTQIHGGNVVHASKPVRPSLWLLWTDEDKLEPAIHSSRFEEESIACHDEYHTDGDLAVRGNVSVREPTVVNRGARRNPMSIAFIVEQDPSSHRADRKVPREGITSSNESSNVNRYFFTQHN</sequence>
<accession>A0A9W9EZA4</accession>
<reference evidence="2" key="2">
    <citation type="journal article" date="2023" name="IMA Fungus">
        <title>Comparative genomic study of the Penicillium genus elucidates a diverse pangenome and 15 lateral gene transfer events.</title>
        <authorList>
            <person name="Petersen C."/>
            <person name="Sorensen T."/>
            <person name="Nielsen M.R."/>
            <person name="Sondergaard T.E."/>
            <person name="Sorensen J.L."/>
            <person name="Fitzpatrick D.A."/>
            <person name="Frisvad J.C."/>
            <person name="Nielsen K.L."/>
        </authorList>
    </citation>
    <scope>NUCLEOTIDE SEQUENCE</scope>
    <source>
        <strain evidence="2">IBT 30761</strain>
    </source>
</reference>
<proteinExistence type="predicted"/>
<reference evidence="2" key="1">
    <citation type="submission" date="2022-11" db="EMBL/GenBank/DDBJ databases">
        <authorList>
            <person name="Petersen C."/>
        </authorList>
    </citation>
    <scope>NUCLEOTIDE SEQUENCE</scope>
    <source>
        <strain evidence="2">IBT 30761</strain>
    </source>
</reference>
<feature type="region of interest" description="Disordered" evidence="1">
    <location>
        <begin position="230"/>
        <end position="263"/>
    </location>
</feature>
<feature type="compositionally biased region" description="Basic and acidic residues" evidence="1">
    <location>
        <begin position="231"/>
        <end position="242"/>
    </location>
</feature>
<gene>
    <name evidence="2" type="ORF">N7532_009364</name>
</gene>
<dbReference type="AlphaFoldDB" id="A0A9W9EZA4"/>
<name>A0A9W9EZA4_9EURO</name>
<dbReference type="OrthoDB" id="4347872at2759"/>
<organism evidence="2 3">
    <name type="scientific">Penicillium argentinense</name>
    <dbReference type="NCBI Taxonomy" id="1131581"/>
    <lineage>
        <taxon>Eukaryota</taxon>
        <taxon>Fungi</taxon>
        <taxon>Dikarya</taxon>
        <taxon>Ascomycota</taxon>
        <taxon>Pezizomycotina</taxon>
        <taxon>Eurotiomycetes</taxon>
        <taxon>Eurotiomycetidae</taxon>
        <taxon>Eurotiales</taxon>
        <taxon>Aspergillaceae</taxon>
        <taxon>Penicillium</taxon>
    </lineage>
</organism>
<keyword evidence="3" id="KW-1185">Reference proteome</keyword>
<protein>
    <submittedName>
        <fullName evidence="2">Lipopolysaccharide-modifying protein</fullName>
    </submittedName>
</protein>
<comment type="caution">
    <text evidence="2">The sequence shown here is derived from an EMBL/GenBank/DDBJ whole genome shotgun (WGS) entry which is preliminary data.</text>
</comment>
<dbReference type="RefSeq" id="XP_056472661.1">
    <property type="nucleotide sequence ID" value="XM_056621855.1"/>
</dbReference>
<dbReference type="Proteomes" id="UP001149074">
    <property type="component" value="Unassembled WGS sequence"/>
</dbReference>
<evidence type="ECO:0000313" key="2">
    <source>
        <dbReference type="EMBL" id="KAJ5090680.1"/>
    </source>
</evidence>
<evidence type="ECO:0000313" key="3">
    <source>
        <dbReference type="Proteomes" id="UP001149074"/>
    </source>
</evidence>
<dbReference type="GeneID" id="81360834"/>
<evidence type="ECO:0000256" key="1">
    <source>
        <dbReference type="SAM" id="MobiDB-lite"/>
    </source>
</evidence>